<protein>
    <submittedName>
        <fullName evidence="2">Uncharacterized protein</fullName>
    </submittedName>
</protein>
<dbReference type="Proteomes" id="UP000195521">
    <property type="component" value="Unassembled WGS sequence"/>
</dbReference>
<comment type="caution">
    <text evidence="2">The sequence shown here is derived from an EMBL/GenBank/DDBJ whole genome shotgun (WGS) entry which is preliminary data.</text>
</comment>
<name>A0A1Y1JLU5_PLAGO</name>
<evidence type="ECO:0000313" key="3">
    <source>
        <dbReference type="Proteomes" id="UP000195521"/>
    </source>
</evidence>
<evidence type="ECO:0000256" key="1">
    <source>
        <dbReference type="SAM" id="SignalP"/>
    </source>
</evidence>
<reference evidence="3" key="1">
    <citation type="submission" date="2017-04" db="EMBL/GenBank/DDBJ databases">
        <title>Plasmodium gonderi genome.</title>
        <authorList>
            <person name="Arisue N."/>
            <person name="Honma H."/>
            <person name="Kawai S."/>
            <person name="Tougan T."/>
            <person name="Tanabe K."/>
            <person name="Horii T."/>
        </authorList>
    </citation>
    <scope>NUCLEOTIDE SEQUENCE [LARGE SCALE GENOMIC DNA]</scope>
    <source>
        <strain evidence="3">ATCC 30045</strain>
    </source>
</reference>
<keyword evidence="1" id="KW-0732">Signal</keyword>
<keyword evidence="3" id="KW-1185">Reference proteome</keyword>
<gene>
    <name evidence="2" type="ORF">PGO_101000</name>
</gene>
<organism evidence="2 3">
    <name type="scientific">Plasmodium gonderi</name>
    <dbReference type="NCBI Taxonomy" id="77519"/>
    <lineage>
        <taxon>Eukaryota</taxon>
        <taxon>Sar</taxon>
        <taxon>Alveolata</taxon>
        <taxon>Apicomplexa</taxon>
        <taxon>Aconoidasida</taxon>
        <taxon>Haemosporida</taxon>
        <taxon>Plasmodiidae</taxon>
        <taxon>Plasmodium</taxon>
        <taxon>Plasmodium (Plasmodium)</taxon>
    </lineage>
</organism>
<dbReference type="GeneID" id="39748065"/>
<dbReference type="AlphaFoldDB" id="A0A1Y1JLU5"/>
<evidence type="ECO:0000313" key="2">
    <source>
        <dbReference type="EMBL" id="GAW81343.1"/>
    </source>
</evidence>
<dbReference type="RefSeq" id="XP_028543932.1">
    <property type="nucleotide sequence ID" value="XM_028688131.1"/>
</dbReference>
<accession>A0A1Y1JLU5</accession>
<sequence length="522" mass="61034">MLKSSKLLLLLFTFLNLAKSKKTKRTLHYNFLGSFNANLGNHDMVLMPYKHKKGIRESVKKHKLGEHFLKYSKNENVSNSNYTITQDCGVRDRKKRKIVLRESISGNLFKDDNNTVMKNGEINITASDRIENANEQPAESINKETLKENVFDYDVNNQLEKEIISGKMENQKNEIIKKLKMPIIGTQLKPSGGFTKEILKLIRDSNDYINEVNEEIIKDKIDKKMNENDLSFFDTEKTLEEHEIKYLNKVYDNNHVLNIYNFLLVWRERKNIDLSVFVSKITEHSNLLPGERTVIKFSEIEKVQFLKKIKTNKNVCVAMIFVDNKGKNTSEAAISHNMFPIGILAHPLDLSLLDKSGEISVLNLYRFKINSYNVTNTDFLVNAELFVDNNKKLNNFELTQENKKIIMNLYDKILELKIKYTEKIGDKKENEKFKHLEKITDRIDEYVSVLNINKSIDFKNNDLNFFTSLYLEYFSFLAIDIHATIPTKLQMMYTDDTEMRLHNVKTFLMQIYDELKVKLRGL</sequence>
<dbReference type="OMA" id="VCVAMIF"/>
<feature type="chain" id="PRO_5012733904" evidence="1">
    <location>
        <begin position="21"/>
        <end position="522"/>
    </location>
</feature>
<dbReference type="OrthoDB" id="347622at2759"/>
<dbReference type="EMBL" id="BDQF01000011">
    <property type="protein sequence ID" value="GAW81343.1"/>
    <property type="molecule type" value="Genomic_DNA"/>
</dbReference>
<feature type="signal peptide" evidence="1">
    <location>
        <begin position="1"/>
        <end position="20"/>
    </location>
</feature>
<proteinExistence type="predicted"/>